<evidence type="ECO:0000256" key="6">
    <source>
        <dbReference type="PROSITE-ProRule" id="PRU00050"/>
    </source>
</evidence>
<name>A0A1F6GPP2_9PROT</name>
<evidence type="ECO:0000256" key="8">
    <source>
        <dbReference type="SAM" id="MobiDB-lite"/>
    </source>
</evidence>
<evidence type="ECO:0000259" key="9">
    <source>
        <dbReference type="PROSITE" id="PS50110"/>
    </source>
</evidence>
<evidence type="ECO:0000256" key="3">
    <source>
        <dbReference type="ARBA" id="ARBA00022801"/>
    </source>
</evidence>
<feature type="modified residue" description="4-aspartylphosphate" evidence="5 7">
    <location>
        <position position="55"/>
    </location>
</feature>
<keyword evidence="5 7" id="KW-0597">Phosphoprotein</keyword>
<dbReference type="PROSITE" id="PS50110">
    <property type="entry name" value="RESPONSE_REGULATORY"/>
    <property type="match status" value="1"/>
</dbReference>
<dbReference type="InterPro" id="IPR000673">
    <property type="entry name" value="Sig_transdc_resp-reg_Me-estase"/>
</dbReference>
<comment type="similarity">
    <text evidence="5">Belongs to the CheB family.</text>
</comment>
<evidence type="ECO:0000256" key="4">
    <source>
        <dbReference type="ARBA" id="ARBA00048267"/>
    </source>
</evidence>
<dbReference type="NCBIfam" id="NF009206">
    <property type="entry name" value="PRK12555.1"/>
    <property type="match status" value="1"/>
</dbReference>
<feature type="domain" description="CheB-type methylesterase" evidence="10">
    <location>
        <begin position="184"/>
        <end position="372"/>
    </location>
</feature>
<dbReference type="PANTHER" id="PTHR42872">
    <property type="entry name" value="PROTEIN-GLUTAMATE METHYLESTERASE/PROTEIN-GLUTAMINE GLUTAMINASE"/>
    <property type="match status" value="1"/>
</dbReference>
<feature type="compositionally biased region" description="Low complexity" evidence="8">
    <location>
        <begin position="164"/>
        <end position="182"/>
    </location>
</feature>
<comment type="subcellular location">
    <subcellularLocation>
        <location evidence="5">Cytoplasm</location>
    </subcellularLocation>
</comment>
<dbReference type="InterPro" id="IPR008248">
    <property type="entry name" value="CheB-like"/>
</dbReference>
<dbReference type="InterPro" id="IPR001789">
    <property type="entry name" value="Sig_transdc_resp-reg_receiver"/>
</dbReference>
<evidence type="ECO:0000256" key="2">
    <source>
        <dbReference type="ARBA" id="ARBA00022500"/>
    </source>
</evidence>
<dbReference type="Proteomes" id="UP000177583">
    <property type="component" value="Unassembled WGS sequence"/>
</dbReference>
<keyword evidence="2 5" id="KW-0145">Chemotaxis</keyword>
<dbReference type="SUPFAM" id="SSF52738">
    <property type="entry name" value="Methylesterase CheB, C-terminal domain"/>
    <property type="match status" value="1"/>
</dbReference>
<feature type="region of interest" description="Disordered" evidence="8">
    <location>
        <begin position="140"/>
        <end position="182"/>
    </location>
</feature>
<dbReference type="SUPFAM" id="SSF52172">
    <property type="entry name" value="CheY-like"/>
    <property type="match status" value="1"/>
</dbReference>
<evidence type="ECO:0000256" key="1">
    <source>
        <dbReference type="ARBA" id="ARBA00022490"/>
    </source>
</evidence>
<comment type="caution">
    <text evidence="11">The sequence shown here is derived from an EMBL/GenBank/DDBJ whole genome shotgun (WGS) entry which is preliminary data.</text>
</comment>
<dbReference type="GO" id="GO:0008984">
    <property type="term" value="F:protein-glutamate methylesterase activity"/>
    <property type="evidence" value="ECO:0007669"/>
    <property type="project" value="UniProtKB-UniRule"/>
</dbReference>
<dbReference type="NCBIfam" id="NF001965">
    <property type="entry name" value="PRK00742.1"/>
    <property type="match status" value="1"/>
</dbReference>
<organism evidence="11 12">
    <name type="scientific">Candidatus Lambdaproteobacteria bacterium RIFOXYD2_FULL_56_26</name>
    <dbReference type="NCBI Taxonomy" id="1817773"/>
    <lineage>
        <taxon>Bacteria</taxon>
        <taxon>Pseudomonadati</taxon>
        <taxon>Pseudomonadota</taxon>
        <taxon>Candidatus Lambdaproteobacteria</taxon>
    </lineage>
</organism>
<keyword evidence="3 5" id="KW-0378">Hydrolase</keyword>
<dbReference type="SMART" id="SM00448">
    <property type="entry name" value="REC"/>
    <property type="match status" value="1"/>
</dbReference>
<dbReference type="CDD" id="cd16432">
    <property type="entry name" value="CheB_Rec"/>
    <property type="match status" value="1"/>
</dbReference>
<comment type="function">
    <text evidence="5">Involved in chemotaxis. Part of a chemotaxis signal transduction system that modulates chemotaxis in response to various stimuli. Catalyzes the demethylation of specific methylglutamate residues introduced into the chemoreceptors (methyl-accepting chemotaxis proteins or MCP) by CheR. Also mediates the irreversible deamidation of specific glutamine residues to glutamic acid.</text>
</comment>
<dbReference type="GO" id="GO:0006935">
    <property type="term" value="P:chemotaxis"/>
    <property type="evidence" value="ECO:0007669"/>
    <property type="project" value="UniProtKB-UniRule"/>
</dbReference>
<dbReference type="GO" id="GO:0050568">
    <property type="term" value="F:protein-glutamine glutaminase activity"/>
    <property type="evidence" value="ECO:0007669"/>
    <property type="project" value="UniProtKB-UniRule"/>
</dbReference>
<gene>
    <name evidence="5" type="primary">cheB</name>
    <name evidence="11" type="ORF">A2557_04250</name>
</gene>
<dbReference type="GO" id="GO:0005737">
    <property type="term" value="C:cytoplasm"/>
    <property type="evidence" value="ECO:0007669"/>
    <property type="project" value="UniProtKB-SubCell"/>
</dbReference>
<feature type="active site" evidence="5 6">
    <location>
        <position position="223"/>
    </location>
</feature>
<reference evidence="11 12" key="1">
    <citation type="journal article" date="2016" name="Nat. Commun.">
        <title>Thousands of microbial genomes shed light on interconnected biogeochemical processes in an aquifer system.</title>
        <authorList>
            <person name="Anantharaman K."/>
            <person name="Brown C.T."/>
            <person name="Hug L.A."/>
            <person name="Sharon I."/>
            <person name="Castelle C.J."/>
            <person name="Probst A.J."/>
            <person name="Thomas B.C."/>
            <person name="Singh A."/>
            <person name="Wilkins M.J."/>
            <person name="Karaoz U."/>
            <person name="Brodie E.L."/>
            <person name="Williams K.H."/>
            <person name="Hubbard S.S."/>
            <person name="Banfield J.F."/>
        </authorList>
    </citation>
    <scope>NUCLEOTIDE SEQUENCE [LARGE SCALE GENOMIC DNA]</scope>
</reference>
<dbReference type="Gene3D" id="3.40.50.2300">
    <property type="match status" value="1"/>
</dbReference>
<dbReference type="GO" id="GO:0000156">
    <property type="term" value="F:phosphorelay response regulator activity"/>
    <property type="evidence" value="ECO:0007669"/>
    <property type="project" value="InterPro"/>
</dbReference>
<dbReference type="InterPro" id="IPR035909">
    <property type="entry name" value="CheB_C"/>
</dbReference>
<dbReference type="EC" id="3.5.1.44" evidence="5"/>
<evidence type="ECO:0000259" key="10">
    <source>
        <dbReference type="PROSITE" id="PS50122"/>
    </source>
</evidence>
<evidence type="ECO:0000256" key="7">
    <source>
        <dbReference type="PROSITE-ProRule" id="PRU00169"/>
    </source>
</evidence>
<dbReference type="AlphaFoldDB" id="A0A1F6GPP2"/>
<dbReference type="EC" id="3.1.1.61" evidence="5"/>
<evidence type="ECO:0000313" key="12">
    <source>
        <dbReference type="Proteomes" id="UP000177583"/>
    </source>
</evidence>
<dbReference type="InterPro" id="IPR011006">
    <property type="entry name" value="CheY-like_superfamily"/>
</dbReference>
<comment type="catalytic activity">
    <reaction evidence="5">
        <text>L-glutaminyl-[protein] + H2O = L-glutamyl-[protein] + NH4(+)</text>
        <dbReference type="Rhea" id="RHEA:16441"/>
        <dbReference type="Rhea" id="RHEA-COMP:10207"/>
        <dbReference type="Rhea" id="RHEA-COMP:10208"/>
        <dbReference type="ChEBI" id="CHEBI:15377"/>
        <dbReference type="ChEBI" id="CHEBI:28938"/>
        <dbReference type="ChEBI" id="CHEBI:29973"/>
        <dbReference type="ChEBI" id="CHEBI:30011"/>
        <dbReference type="EC" id="3.5.1.44"/>
    </reaction>
</comment>
<dbReference type="Pfam" id="PF01339">
    <property type="entry name" value="CheB_methylest"/>
    <property type="match status" value="1"/>
</dbReference>
<comment type="PTM">
    <text evidence="5">Phosphorylated by CheA. Phosphorylation of the N-terminal regulatory domain activates the methylesterase activity.</text>
</comment>
<evidence type="ECO:0000313" key="11">
    <source>
        <dbReference type="EMBL" id="OGH00064.1"/>
    </source>
</evidence>
<dbReference type="Pfam" id="PF00072">
    <property type="entry name" value="Response_reg"/>
    <property type="match status" value="1"/>
</dbReference>
<sequence>MPYSVLVVDDSALMRAELSKIIEKDPELVVVGTALNGKFALEKVKSLDPDVVTMDVNMPQMGGLEALKLIMRDYPRPVLMISSLTQEGADETIEALQLGAVDFVAKPSGSISRDIDTQGDQIREKIKAAAASRAKNTFTKRTPVAAKPLPRSSLSTSPGPRAMPSLGSDSHSGLSLSVPSSVPKGPQGVLVGIGVSTGGPKTLMSLLPEFPADFPGSLVIAQHMPEKFTKSFADRLNNLCPMKVKEAEEGEVIEAGTIYIAPGGKHMAIAHRNHRVLTVKLYNEVQGKIYMPSVDVLFETLIEALGKQWLGVMLTGMGADGAKALTELRKLGGHTVCQSEKSCVVFGMPGRVVEMGGAEYILDDDKIAEKILHLAGEMA</sequence>
<protein>
    <recommendedName>
        <fullName evidence="5">Protein-glutamate methylesterase/protein-glutamine glutaminase</fullName>
        <ecNumber evidence="5">3.1.1.61</ecNumber>
        <ecNumber evidence="5">3.5.1.44</ecNumber>
    </recommendedName>
</protein>
<dbReference type="PROSITE" id="PS50122">
    <property type="entry name" value="CHEB"/>
    <property type="match status" value="1"/>
</dbReference>
<dbReference type="Gene3D" id="3.40.50.180">
    <property type="entry name" value="Methylesterase CheB, C-terminal domain"/>
    <property type="match status" value="1"/>
</dbReference>
<comment type="catalytic activity">
    <reaction evidence="4 5">
        <text>[protein]-L-glutamate 5-O-methyl ester + H2O = L-glutamyl-[protein] + methanol + H(+)</text>
        <dbReference type="Rhea" id="RHEA:23236"/>
        <dbReference type="Rhea" id="RHEA-COMP:10208"/>
        <dbReference type="Rhea" id="RHEA-COMP:10311"/>
        <dbReference type="ChEBI" id="CHEBI:15377"/>
        <dbReference type="ChEBI" id="CHEBI:15378"/>
        <dbReference type="ChEBI" id="CHEBI:17790"/>
        <dbReference type="ChEBI" id="CHEBI:29973"/>
        <dbReference type="ChEBI" id="CHEBI:82795"/>
        <dbReference type="EC" id="3.1.1.61"/>
    </reaction>
</comment>
<feature type="active site" evidence="5 6">
    <location>
        <position position="320"/>
    </location>
</feature>
<feature type="active site" evidence="5 6">
    <location>
        <position position="196"/>
    </location>
</feature>
<dbReference type="HAMAP" id="MF_00099">
    <property type="entry name" value="CheB_chemtxs"/>
    <property type="match status" value="1"/>
</dbReference>
<proteinExistence type="inferred from homology"/>
<dbReference type="PANTHER" id="PTHR42872:SF6">
    <property type="entry name" value="PROTEIN-GLUTAMATE METHYLESTERASE_PROTEIN-GLUTAMINE GLUTAMINASE"/>
    <property type="match status" value="1"/>
</dbReference>
<dbReference type="PIRSF" id="PIRSF000876">
    <property type="entry name" value="RR_chemtxs_CheB"/>
    <property type="match status" value="1"/>
</dbReference>
<evidence type="ECO:0000256" key="5">
    <source>
        <dbReference type="HAMAP-Rule" id="MF_00099"/>
    </source>
</evidence>
<dbReference type="EMBL" id="MFNF01000050">
    <property type="protein sequence ID" value="OGH00064.1"/>
    <property type="molecule type" value="Genomic_DNA"/>
</dbReference>
<feature type="domain" description="Response regulatory" evidence="9">
    <location>
        <begin position="4"/>
        <end position="121"/>
    </location>
</feature>
<accession>A0A1F6GPP2</accession>
<keyword evidence="1 5" id="KW-0963">Cytoplasm</keyword>
<comment type="domain">
    <text evidence="5">Contains a C-terminal catalytic domain, and an N-terminal region which modulates catalytic activity.</text>
</comment>
<dbReference type="CDD" id="cd17541">
    <property type="entry name" value="REC_CheB-like"/>
    <property type="match status" value="1"/>
</dbReference>